<accession>A0A813GIN0</accession>
<sequence>MNPEKLFRIAVHVGAWVALLLLEQAAASPSGGEEVSQLSPVQLLAEILRLRGRTKITDWLQGVLHLVALRLQDACRDVQGQSGRPWMELRRSMPKASWQELRSQRPAIPACGESRAPRCHRAVFICLPRHFRRSCTCLLGCAVRYGNLQE</sequence>
<evidence type="ECO:0000313" key="2">
    <source>
        <dbReference type="EMBL" id="CAE8626043.1"/>
    </source>
</evidence>
<reference evidence="2" key="1">
    <citation type="submission" date="2021-02" db="EMBL/GenBank/DDBJ databases">
        <authorList>
            <person name="Dougan E. K."/>
            <person name="Rhodes N."/>
            <person name="Thang M."/>
            <person name="Chan C."/>
        </authorList>
    </citation>
    <scope>NUCLEOTIDE SEQUENCE</scope>
</reference>
<protein>
    <submittedName>
        <fullName evidence="2">Uncharacterized protein</fullName>
    </submittedName>
</protein>
<feature type="signal peptide" evidence="1">
    <location>
        <begin position="1"/>
        <end position="27"/>
    </location>
</feature>
<evidence type="ECO:0000313" key="3">
    <source>
        <dbReference type="Proteomes" id="UP000654075"/>
    </source>
</evidence>
<evidence type="ECO:0000256" key="1">
    <source>
        <dbReference type="SAM" id="SignalP"/>
    </source>
</evidence>
<proteinExistence type="predicted"/>
<feature type="chain" id="PRO_5032865458" evidence="1">
    <location>
        <begin position="28"/>
        <end position="150"/>
    </location>
</feature>
<dbReference type="AlphaFoldDB" id="A0A813GIN0"/>
<organism evidence="2 3">
    <name type="scientific">Polarella glacialis</name>
    <name type="common">Dinoflagellate</name>
    <dbReference type="NCBI Taxonomy" id="89957"/>
    <lineage>
        <taxon>Eukaryota</taxon>
        <taxon>Sar</taxon>
        <taxon>Alveolata</taxon>
        <taxon>Dinophyceae</taxon>
        <taxon>Suessiales</taxon>
        <taxon>Suessiaceae</taxon>
        <taxon>Polarella</taxon>
    </lineage>
</organism>
<dbReference type="Proteomes" id="UP000654075">
    <property type="component" value="Unassembled WGS sequence"/>
</dbReference>
<name>A0A813GIN0_POLGL</name>
<keyword evidence="3" id="KW-1185">Reference proteome</keyword>
<comment type="caution">
    <text evidence="2">The sequence shown here is derived from an EMBL/GenBank/DDBJ whole genome shotgun (WGS) entry which is preliminary data.</text>
</comment>
<keyword evidence="1" id="KW-0732">Signal</keyword>
<gene>
    <name evidence="2" type="ORF">PGLA1383_LOCUS43019</name>
</gene>
<dbReference type="EMBL" id="CAJNNV010028889">
    <property type="protein sequence ID" value="CAE8626043.1"/>
    <property type="molecule type" value="Genomic_DNA"/>
</dbReference>